<evidence type="ECO:0000313" key="7">
    <source>
        <dbReference type="EMBL" id="GAL84639.1"/>
    </source>
</evidence>
<gene>
    <name evidence="7" type="ORF">MYP_1867</name>
</gene>
<dbReference type="OrthoDB" id="9767869at2"/>
<dbReference type="EMBL" id="BBLT01000003">
    <property type="protein sequence ID" value="GAL84639.1"/>
    <property type="molecule type" value="Genomic_DNA"/>
</dbReference>
<dbReference type="GO" id="GO:0005737">
    <property type="term" value="C:cytoplasm"/>
    <property type="evidence" value="ECO:0007669"/>
    <property type="project" value="TreeGrafter"/>
</dbReference>
<dbReference type="Gene3D" id="2.102.10.10">
    <property type="entry name" value="Rieske [2Fe-2S] iron-sulphur domain"/>
    <property type="match status" value="1"/>
</dbReference>
<keyword evidence="4" id="KW-0411">Iron-sulfur</keyword>
<evidence type="ECO:0000313" key="8">
    <source>
        <dbReference type="Proteomes" id="UP000030185"/>
    </source>
</evidence>
<keyword evidence="3" id="KW-0408">Iron</keyword>
<keyword evidence="8" id="KW-1185">Reference proteome</keyword>
<evidence type="ECO:0000256" key="1">
    <source>
        <dbReference type="ARBA" id="ARBA00022714"/>
    </source>
</evidence>
<dbReference type="eggNOG" id="COG0665">
    <property type="taxonomic scope" value="Bacteria"/>
</dbReference>
<dbReference type="InterPro" id="IPR006076">
    <property type="entry name" value="FAD-dep_OxRdtase"/>
</dbReference>
<dbReference type="RefSeq" id="WP_045461841.1">
    <property type="nucleotide sequence ID" value="NZ_BBLT01000003.1"/>
</dbReference>
<dbReference type="GO" id="GO:0046872">
    <property type="term" value="F:metal ion binding"/>
    <property type="evidence" value="ECO:0007669"/>
    <property type="project" value="UniProtKB-KW"/>
</dbReference>
<dbReference type="InterPro" id="IPR036922">
    <property type="entry name" value="Rieske_2Fe-2S_sf"/>
</dbReference>
<dbReference type="InterPro" id="IPR036188">
    <property type="entry name" value="FAD/NAD-bd_sf"/>
</dbReference>
<dbReference type="STRING" id="153721.MYP_1867"/>
<dbReference type="eggNOG" id="COG0723">
    <property type="taxonomic scope" value="Bacteria"/>
</dbReference>
<organism evidence="7 8">
    <name type="scientific">Sporocytophaga myxococcoides</name>
    <dbReference type="NCBI Taxonomy" id="153721"/>
    <lineage>
        <taxon>Bacteria</taxon>
        <taxon>Pseudomonadati</taxon>
        <taxon>Bacteroidota</taxon>
        <taxon>Cytophagia</taxon>
        <taxon>Cytophagales</taxon>
        <taxon>Cytophagaceae</taxon>
        <taxon>Sporocytophaga</taxon>
    </lineage>
</organism>
<evidence type="ECO:0000256" key="3">
    <source>
        <dbReference type="ARBA" id="ARBA00023004"/>
    </source>
</evidence>
<dbReference type="PRINTS" id="PR00162">
    <property type="entry name" value="RIESKE"/>
</dbReference>
<name>A0A098LDV3_9BACT</name>
<reference evidence="7 8" key="1">
    <citation type="submission" date="2014-09" db="EMBL/GenBank/DDBJ databases">
        <title>Sporocytophaga myxococcoides PG-01 genome sequencing.</title>
        <authorList>
            <person name="Liu L."/>
            <person name="Gao P.J."/>
            <person name="Chen G.J."/>
            <person name="Wang L.S."/>
        </authorList>
    </citation>
    <scope>NUCLEOTIDE SEQUENCE [LARGE SCALE GENOMIC DNA]</scope>
    <source>
        <strain evidence="7 8">PG-01</strain>
    </source>
</reference>
<keyword evidence="1" id="KW-0001">2Fe-2S</keyword>
<comment type="caution">
    <text evidence="7">The sequence shown here is derived from an EMBL/GenBank/DDBJ whole genome shotgun (WGS) entry which is preliminary data.</text>
</comment>
<dbReference type="Gene3D" id="3.30.9.10">
    <property type="entry name" value="D-Amino Acid Oxidase, subunit A, domain 2"/>
    <property type="match status" value="1"/>
</dbReference>
<dbReference type="SUPFAM" id="SSF50022">
    <property type="entry name" value="ISP domain"/>
    <property type="match status" value="1"/>
</dbReference>
<protein>
    <submittedName>
        <fullName evidence="7">Iron-sulfur cluster-binding protein, Rieske family</fullName>
    </submittedName>
</protein>
<feature type="domain" description="Rieske" evidence="6">
    <location>
        <begin position="414"/>
        <end position="507"/>
    </location>
</feature>
<dbReference type="PANTHER" id="PTHR13847">
    <property type="entry name" value="SARCOSINE DEHYDROGENASE-RELATED"/>
    <property type="match status" value="1"/>
</dbReference>
<keyword evidence="5" id="KW-1015">Disulfide bond</keyword>
<proteinExistence type="predicted"/>
<dbReference type="CDD" id="cd03477">
    <property type="entry name" value="Rieske_YhfW_C"/>
    <property type="match status" value="1"/>
</dbReference>
<dbReference type="GO" id="GO:0016020">
    <property type="term" value="C:membrane"/>
    <property type="evidence" value="ECO:0007669"/>
    <property type="project" value="InterPro"/>
</dbReference>
<dbReference type="PANTHER" id="PTHR13847:SF281">
    <property type="entry name" value="FAD DEPENDENT OXIDOREDUCTASE DOMAIN-CONTAINING PROTEIN"/>
    <property type="match status" value="1"/>
</dbReference>
<dbReference type="Pfam" id="PF00355">
    <property type="entry name" value="Rieske"/>
    <property type="match status" value="1"/>
</dbReference>
<dbReference type="FunFam" id="2.102.10.10:FF:000014">
    <property type="entry name" value="Oxidoreductase, FAD dependent"/>
    <property type="match status" value="1"/>
</dbReference>
<evidence type="ECO:0000256" key="2">
    <source>
        <dbReference type="ARBA" id="ARBA00022723"/>
    </source>
</evidence>
<evidence type="ECO:0000256" key="5">
    <source>
        <dbReference type="ARBA" id="ARBA00023157"/>
    </source>
</evidence>
<dbReference type="Proteomes" id="UP000030185">
    <property type="component" value="Unassembled WGS sequence"/>
</dbReference>
<dbReference type="PROSITE" id="PS51296">
    <property type="entry name" value="RIESKE"/>
    <property type="match status" value="1"/>
</dbReference>
<dbReference type="Pfam" id="PF01266">
    <property type="entry name" value="DAO"/>
    <property type="match status" value="1"/>
</dbReference>
<dbReference type="GO" id="GO:0051537">
    <property type="term" value="F:2 iron, 2 sulfur cluster binding"/>
    <property type="evidence" value="ECO:0007669"/>
    <property type="project" value="UniProtKB-KW"/>
</dbReference>
<evidence type="ECO:0000256" key="4">
    <source>
        <dbReference type="ARBA" id="ARBA00023014"/>
    </source>
</evidence>
<keyword evidence="2" id="KW-0479">Metal-binding</keyword>
<accession>A0A098LDV3</accession>
<dbReference type="SUPFAM" id="SSF51905">
    <property type="entry name" value="FAD/NAD(P)-binding domain"/>
    <property type="match status" value="1"/>
</dbReference>
<sequence>MNTDSIWKEESGKCPVFKPLERDIETEVLIIGGGITGLTIATLLNDAGIHSVLAEASHIGNGTTGMSSCHLTTQIDAQYRKIYKDFGEKITELVARSRAEGIDFIEQLIKSKNINCDFKRVTGYQYADRPEQIADLEAEYRYAGYVDLPVELTDNIDLPFSVTKALKFGNQAVFNAQSFINGLAEHLVNSKCEIFENTRVTDIREDRGIFTVSANGKIIRALKVVMATHIPLFFNVLQTLAFPYMSYVIAATIEGDTPGNLYWDMDEPYHYIRSTEFNGRKYLIVGGADHKVGHVEETSKRFTELESYARKKFNVKSVDFKWSAEFFESADGLPFIGESPFSKKLYVATGFAGDGLVYGPLAALIISDLIQGKTNRYYDAYDSTRITIAASMADFFKENIDNVRSLVADKFGNVSEQSPDHLEPGEGKILNLNGEKVAVAKDANGEVYAVSPVCTHLKCNVHYNNAEQTWDCPCHGSRFSIDGSVVYGPAVDPLEKKEIVVVAEDKK</sequence>
<dbReference type="Gene3D" id="3.50.50.60">
    <property type="entry name" value="FAD/NAD(P)-binding domain"/>
    <property type="match status" value="1"/>
</dbReference>
<dbReference type="InterPro" id="IPR038010">
    <property type="entry name" value="YhfW_C"/>
</dbReference>
<dbReference type="InterPro" id="IPR017941">
    <property type="entry name" value="Rieske_2Fe-2S"/>
</dbReference>
<dbReference type="InterPro" id="IPR005805">
    <property type="entry name" value="Rieske_Fe-S_prot_C"/>
</dbReference>
<evidence type="ECO:0000259" key="6">
    <source>
        <dbReference type="PROSITE" id="PS51296"/>
    </source>
</evidence>
<dbReference type="AlphaFoldDB" id="A0A098LDV3"/>